<gene>
    <name evidence="2" type="ORF">CK203_093229</name>
</gene>
<accession>A0A438CMI1</accession>
<evidence type="ECO:0000256" key="1">
    <source>
        <dbReference type="SAM" id="Phobius"/>
    </source>
</evidence>
<evidence type="ECO:0000313" key="2">
    <source>
        <dbReference type="EMBL" id="RVW24415.1"/>
    </source>
</evidence>
<organism evidence="2 3">
    <name type="scientific">Vitis vinifera</name>
    <name type="common">Grape</name>
    <dbReference type="NCBI Taxonomy" id="29760"/>
    <lineage>
        <taxon>Eukaryota</taxon>
        <taxon>Viridiplantae</taxon>
        <taxon>Streptophyta</taxon>
        <taxon>Embryophyta</taxon>
        <taxon>Tracheophyta</taxon>
        <taxon>Spermatophyta</taxon>
        <taxon>Magnoliopsida</taxon>
        <taxon>eudicotyledons</taxon>
        <taxon>Gunneridae</taxon>
        <taxon>Pentapetalae</taxon>
        <taxon>rosids</taxon>
        <taxon>Vitales</taxon>
        <taxon>Vitaceae</taxon>
        <taxon>Viteae</taxon>
        <taxon>Vitis</taxon>
    </lineage>
</organism>
<reference evidence="2 3" key="1">
    <citation type="journal article" date="2018" name="PLoS Genet.">
        <title>Population sequencing reveals clonal diversity and ancestral inbreeding in the grapevine cultivar Chardonnay.</title>
        <authorList>
            <person name="Roach M.J."/>
            <person name="Johnson D.L."/>
            <person name="Bohlmann J."/>
            <person name="van Vuuren H.J."/>
            <person name="Jones S.J."/>
            <person name="Pretorius I.S."/>
            <person name="Schmidt S.A."/>
            <person name="Borneman A.R."/>
        </authorList>
    </citation>
    <scope>NUCLEOTIDE SEQUENCE [LARGE SCALE GENOMIC DNA]</scope>
    <source>
        <strain evidence="3">cv. Chardonnay</strain>
        <tissue evidence="2">Leaf</tissue>
    </source>
</reference>
<dbReference type="EMBL" id="QGNW01002173">
    <property type="protein sequence ID" value="RVW24415.1"/>
    <property type="molecule type" value="Genomic_DNA"/>
</dbReference>
<name>A0A438CMI1_VITVI</name>
<keyword evidence="1" id="KW-0472">Membrane</keyword>
<protein>
    <submittedName>
        <fullName evidence="2">Uncharacterized protein</fullName>
    </submittedName>
</protein>
<feature type="transmembrane region" description="Helical" evidence="1">
    <location>
        <begin position="54"/>
        <end position="77"/>
    </location>
</feature>
<proteinExistence type="predicted"/>
<sequence length="291" mass="32108">MDNVGIRTGCPDAPSDGFVSHGQREEYNSVGLLLGVSRSIITLRTAVKNHGDGMWVIAGCRDSCFGLGFWLVWAFVLGKSLASVVLNFGILLVFWDFLRFWFVVRNGCKKDCFIFRGSEVRGKAIDKFGRKGIPGTKKNHHLFEGTIQRGAPVSSAGIVQGVPPFHPDSTRLHSPQHRPGVDGMQHRNMSAHLPSLQLVTELPDSTKGGATGHVVVRGAWAGLLEHPTRPFTPNYSLVVPGPELRGHLVDWVEKASFDRLNKLFEIDAKERQCKTLLIARNLAAVVREPQE</sequence>
<feature type="transmembrane region" description="Helical" evidence="1">
    <location>
        <begin position="84"/>
        <end position="104"/>
    </location>
</feature>
<comment type="caution">
    <text evidence="2">The sequence shown here is derived from an EMBL/GenBank/DDBJ whole genome shotgun (WGS) entry which is preliminary data.</text>
</comment>
<keyword evidence="1" id="KW-1133">Transmembrane helix</keyword>
<keyword evidence="1" id="KW-0812">Transmembrane</keyword>
<dbReference type="Proteomes" id="UP000288805">
    <property type="component" value="Unassembled WGS sequence"/>
</dbReference>
<dbReference type="AlphaFoldDB" id="A0A438CMI1"/>
<evidence type="ECO:0000313" key="3">
    <source>
        <dbReference type="Proteomes" id="UP000288805"/>
    </source>
</evidence>